<feature type="transmembrane region" description="Helical" evidence="6">
    <location>
        <begin position="287"/>
        <end position="304"/>
    </location>
</feature>
<evidence type="ECO:0000256" key="1">
    <source>
        <dbReference type="ARBA" id="ARBA00004651"/>
    </source>
</evidence>
<dbReference type="eggNOG" id="COG0477">
    <property type="taxonomic scope" value="Bacteria"/>
</dbReference>
<name>C7Q6Z0_CATAD</name>
<evidence type="ECO:0000256" key="3">
    <source>
        <dbReference type="ARBA" id="ARBA00022692"/>
    </source>
</evidence>
<dbReference type="PROSITE" id="PS50850">
    <property type="entry name" value="MFS"/>
    <property type="match status" value="1"/>
</dbReference>
<dbReference type="HOGENOM" id="CLU_034180_13_0_11"/>
<evidence type="ECO:0000256" key="5">
    <source>
        <dbReference type="ARBA" id="ARBA00023136"/>
    </source>
</evidence>
<dbReference type="EMBL" id="CP001700">
    <property type="protein sequence ID" value="ACU76003.1"/>
    <property type="molecule type" value="Genomic_DNA"/>
</dbReference>
<feature type="transmembrane region" description="Helical" evidence="6">
    <location>
        <begin position="348"/>
        <end position="368"/>
    </location>
</feature>
<gene>
    <name evidence="8" type="ordered locus">Caci_7174</name>
</gene>
<accession>C7Q6Z0</accession>
<dbReference type="Gene3D" id="1.20.1250.20">
    <property type="entry name" value="MFS general substrate transporter like domains"/>
    <property type="match status" value="1"/>
</dbReference>
<feature type="transmembrane region" description="Helical" evidence="6">
    <location>
        <begin position="257"/>
        <end position="275"/>
    </location>
</feature>
<dbReference type="Proteomes" id="UP000000851">
    <property type="component" value="Chromosome"/>
</dbReference>
<sequence length="428" mass="44229">MADRPVRALLGDLDFRRLWIGAGLSAFGSQFTALAVPLLVLRQTGSPRLAGVVATCRFVVFFAVQLPCGVIADRLSRRAVLLTADAVRAVVMAVLTVVAVDRSADVVAWLIVCLTAEGVFSAAANVAAMAAMPEVVPEPRRATAMALAQMQGSATQLAGPLVGGLLFAAGSAVPFAVDAASYLASLVLVLFVRRPLGGGGRDEEFTLRKDLVVGLAFVRRSRYLMILMVWSALMNFGTAGLGFVVVVAVGGEHHGRLLGPALALSAVGSMVGAALAPRFREVNEDGLIRSVTLGIVLLALGAAVVGEPVVIAACFAGVALLGPIVVIPKNVRVYALVPTELTGRAQGALFLIGGSLYPFAAVLNGFLAERYSTRVALGLDTAVLAVVLVITLAPAFRRTTALAEAHAVTAAEPAVPVSGTAEVHLGRE</sequence>
<dbReference type="InParanoid" id="C7Q6Z0"/>
<feature type="transmembrane region" description="Helical" evidence="6">
    <location>
        <begin position="173"/>
        <end position="192"/>
    </location>
</feature>
<comment type="subcellular location">
    <subcellularLocation>
        <location evidence="1">Cell membrane</location>
        <topology evidence="1">Multi-pass membrane protein</topology>
    </subcellularLocation>
</comment>
<dbReference type="Pfam" id="PF07690">
    <property type="entry name" value="MFS_1"/>
    <property type="match status" value="1"/>
</dbReference>
<dbReference type="InterPro" id="IPR036259">
    <property type="entry name" value="MFS_trans_sf"/>
</dbReference>
<dbReference type="SUPFAM" id="SSF103473">
    <property type="entry name" value="MFS general substrate transporter"/>
    <property type="match status" value="1"/>
</dbReference>
<keyword evidence="9" id="KW-1185">Reference proteome</keyword>
<dbReference type="InterPro" id="IPR011701">
    <property type="entry name" value="MFS"/>
</dbReference>
<keyword evidence="4 6" id="KW-1133">Transmembrane helix</keyword>
<dbReference type="CDD" id="cd06173">
    <property type="entry name" value="MFS_MefA_like"/>
    <property type="match status" value="1"/>
</dbReference>
<feature type="transmembrane region" description="Helical" evidence="6">
    <location>
        <begin position="18"/>
        <end position="40"/>
    </location>
</feature>
<evidence type="ECO:0000256" key="2">
    <source>
        <dbReference type="ARBA" id="ARBA00022475"/>
    </source>
</evidence>
<dbReference type="InterPro" id="IPR020846">
    <property type="entry name" value="MFS_dom"/>
</dbReference>
<organism evidence="8 9">
    <name type="scientific">Catenulispora acidiphila (strain DSM 44928 / JCM 14897 / NBRC 102108 / NRRL B-24433 / ID139908)</name>
    <dbReference type="NCBI Taxonomy" id="479433"/>
    <lineage>
        <taxon>Bacteria</taxon>
        <taxon>Bacillati</taxon>
        <taxon>Actinomycetota</taxon>
        <taxon>Actinomycetes</taxon>
        <taxon>Catenulisporales</taxon>
        <taxon>Catenulisporaceae</taxon>
        <taxon>Catenulispora</taxon>
    </lineage>
</organism>
<dbReference type="RefSeq" id="WP_015795731.1">
    <property type="nucleotide sequence ID" value="NC_013131.1"/>
</dbReference>
<evidence type="ECO:0000259" key="7">
    <source>
        <dbReference type="PROSITE" id="PS50850"/>
    </source>
</evidence>
<keyword evidence="2" id="KW-1003">Cell membrane</keyword>
<protein>
    <submittedName>
        <fullName evidence="8">Major facilitator superfamily MFS_1</fullName>
    </submittedName>
</protein>
<feature type="transmembrane region" description="Helical" evidence="6">
    <location>
        <begin position="223"/>
        <end position="251"/>
    </location>
</feature>
<keyword evidence="5 6" id="KW-0472">Membrane</keyword>
<feature type="domain" description="Major facilitator superfamily (MFS) profile" evidence="7">
    <location>
        <begin position="1"/>
        <end position="197"/>
    </location>
</feature>
<dbReference type="PANTHER" id="PTHR23513:SF11">
    <property type="entry name" value="STAPHYLOFERRIN A TRANSPORTER"/>
    <property type="match status" value="1"/>
</dbReference>
<evidence type="ECO:0000256" key="6">
    <source>
        <dbReference type="SAM" id="Phobius"/>
    </source>
</evidence>
<feature type="transmembrane region" description="Helical" evidence="6">
    <location>
        <begin position="79"/>
        <end position="100"/>
    </location>
</feature>
<feature type="transmembrane region" description="Helical" evidence="6">
    <location>
        <begin position="106"/>
        <end position="132"/>
    </location>
</feature>
<dbReference type="STRING" id="479433.Caci_7174"/>
<dbReference type="GO" id="GO:0022857">
    <property type="term" value="F:transmembrane transporter activity"/>
    <property type="evidence" value="ECO:0007669"/>
    <property type="project" value="InterPro"/>
</dbReference>
<evidence type="ECO:0000313" key="8">
    <source>
        <dbReference type="EMBL" id="ACU76003.1"/>
    </source>
</evidence>
<feature type="transmembrane region" description="Helical" evidence="6">
    <location>
        <begin position="310"/>
        <end position="327"/>
    </location>
</feature>
<evidence type="ECO:0000256" key="4">
    <source>
        <dbReference type="ARBA" id="ARBA00022989"/>
    </source>
</evidence>
<feature type="transmembrane region" description="Helical" evidence="6">
    <location>
        <begin position="52"/>
        <end position="72"/>
    </location>
</feature>
<keyword evidence="3 6" id="KW-0812">Transmembrane</keyword>
<dbReference type="AlphaFoldDB" id="C7Q6Z0"/>
<proteinExistence type="predicted"/>
<dbReference type="KEGG" id="cai:Caci_7174"/>
<dbReference type="GO" id="GO:0005886">
    <property type="term" value="C:plasma membrane"/>
    <property type="evidence" value="ECO:0007669"/>
    <property type="project" value="UniProtKB-SubCell"/>
</dbReference>
<evidence type="ECO:0000313" key="9">
    <source>
        <dbReference type="Proteomes" id="UP000000851"/>
    </source>
</evidence>
<dbReference type="PANTHER" id="PTHR23513">
    <property type="entry name" value="INTEGRAL MEMBRANE EFFLUX PROTEIN-RELATED"/>
    <property type="match status" value="1"/>
</dbReference>
<reference evidence="8 9" key="1">
    <citation type="journal article" date="2009" name="Stand. Genomic Sci.">
        <title>Complete genome sequence of Catenulispora acidiphila type strain (ID 139908).</title>
        <authorList>
            <person name="Copeland A."/>
            <person name="Lapidus A."/>
            <person name="Glavina Del Rio T."/>
            <person name="Nolan M."/>
            <person name="Lucas S."/>
            <person name="Chen F."/>
            <person name="Tice H."/>
            <person name="Cheng J.F."/>
            <person name="Bruce D."/>
            <person name="Goodwin L."/>
            <person name="Pitluck S."/>
            <person name="Mikhailova N."/>
            <person name="Pati A."/>
            <person name="Ivanova N."/>
            <person name="Mavromatis K."/>
            <person name="Chen A."/>
            <person name="Palaniappan K."/>
            <person name="Chain P."/>
            <person name="Land M."/>
            <person name="Hauser L."/>
            <person name="Chang Y.J."/>
            <person name="Jeffries C.D."/>
            <person name="Chertkov O."/>
            <person name="Brettin T."/>
            <person name="Detter J.C."/>
            <person name="Han C."/>
            <person name="Ali Z."/>
            <person name="Tindall B.J."/>
            <person name="Goker M."/>
            <person name="Bristow J."/>
            <person name="Eisen J.A."/>
            <person name="Markowitz V."/>
            <person name="Hugenholtz P."/>
            <person name="Kyrpides N.C."/>
            <person name="Klenk H.P."/>
        </authorList>
    </citation>
    <scope>NUCLEOTIDE SEQUENCE [LARGE SCALE GENOMIC DNA]</scope>
    <source>
        <strain evidence="9">DSM 44928 / JCM 14897 / NBRC 102108 / NRRL B-24433 / ID139908</strain>
    </source>
</reference>
<feature type="transmembrane region" description="Helical" evidence="6">
    <location>
        <begin position="374"/>
        <end position="396"/>
    </location>
</feature>